<accession>A0A9W6TV21</accession>
<comment type="caution">
    <text evidence="1">The sequence shown here is derived from an EMBL/GenBank/DDBJ whole genome shotgun (WGS) entry which is preliminary data.</text>
</comment>
<dbReference type="AlphaFoldDB" id="A0A9W6TV21"/>
<keyword evidence="2" id="KW-1185">Reference proteome</keyword>
<dbReference type="OrthoDB" id="2287304at2759"/>
<dbReference type="Proteomes" id="UP001165121">
    <property type="component" value="Unassembled WGS sequence"/>
</dbReference>
<evidence type="ECO:0000313" key="2">
    <source>
        <dbReference type="Proteomes" id="UP001165121"/>
    </source>
</evidence>
<sequence length="148" mass="16989">MLSELTDYFTDTPTYNEVRFKRRFRMPKYLFMRIHDALESNYGQDSNRYLILDIDMLPLLHNVTCNPFGEVRKGDLSIDAQIIHDLFFPSGDDNTDSDHEVDVGEDGPKALHRPVQAHRNALRSHGTRATLALHLPERMDLLSACVCS</sequence>
<dbReference type="EMBL" id="BSXT01000188">
    <property type="protein sequence ID" value="GMF20188.1"/>
    <property type="molecule type" value="Genomic_DNA"/>
</dbReference>
<evidence type="ECO:0000313" key="1">
    <source>
        <dbReference type="EMBL" id="GMF20188.1"/>
    </source>
</evidence>
<name>A0A9W6TV21_9STRA</name>
<reference evidence="1" key="1">
    <citation type="submission" date="2023-04" db="EMBL/GenBank/DDBJ databases">
        <title>Phytophthora fragariaefolia NBRC 109709.</title>
        <authorList>
            <person name="Ichikawa N."/>
            <person name="Sato H."/>
            <person name="Tonouchi N."/>
        </authorList>
    </citation>
    <scope>NUCLEOTIDE SEQUENCE</scope>
    <source>
        <strain evidence="1">NBRC 109709</strain>
    </source>
</reference>
<organism evidence="1 2">
    <name type="scientific">Phytophthora fragariaefolia</name>
    <dbReference type="NCBI Taxonomy" id="1490495"/>
    <lineage>
        <taxon>Eukaryota</taxon>
        <taxon>Sar</taxon>
        <taxon>Stramenopiles</taxon>
        <taxon>Oomycota</taxon>
        <taxon>Peronosporomycetes</taxon>
        <taxon>Peronosporales</taxon>
        <taxon>Peronosporaceae</taxon>
        <taxon>Phytophthora</taxon>
    </lineage>
</organism>
<gene>
    <name evidence="1" type="ORF">Pfra01_000232600</name>
</gene>
<protein>
    <submittedName>
        <fullName evidence="1">Unnamed protein product</fullName>
    </submittedName>
</protein>
<proteinExistence type="predicted"/>